<evidence type="ECO:0000313" key="2">
    <source>
        <dbReference type="Proteomes" id="UP001370348"/>
    </source>
</evidence>
<name>A0ABZ2LIP4_9BACT</name>
<sequence>MEKRTKDRAITLGCAGFPVPATRYFKEFLFVEVQETHVAQPGTGTIRRWRREAPEGFVFSVQAPREIGQEGFRSGKVTESALKALREVSKELVATTAVFIAPPDFSSGRTNKAMIKEFLGSVRKKFDRIVWEAPPSWNPDDAATLADDAGAIAARDPLTQGLAQGKVAYYRLPGPAGHKSRYEDPAIERLADLARTAEHLDATYVFTNVDMFADAKRLKKALKI</sequence>
<dbReference type="EMBL" id="CP089984">
    <property type="protein sequence ID" value="WXB10849.1"/>
    <property type="molecule type" value="Genomic_DNA"/>
</dbReference>
<accession>A0ABZ2LIP4</accession>
<dbReference type="Gene3D" id="3.20.20.410">
    <property type="entry name" value="Protein of unknown function UPF0759"/>
    <property type="match status" value="1"/>
</dbReference>
<dbReference type="Pfam" id="PF01904">
    <property type="entry name" value="DUF72"/>
    <property type="match status" value="1"/>
</dbReference>
<dbReference type="InterPro" id="IPR002763">
    <property type="entry name" value="DUF72"/>
</dbReference>
<proteinExistence type="predicted"/>
<gene>
    <name evidence="1" type="ORF">LZC94_23540</name>
</gene>
<keyword evidence="2" id="KW-1185">Reference proteome</keyword>
<dbReference type="InterPro" id="IPR036520">
    <property type="entry name" value="UPF0759_sf"/>
</dbReference>
<dbReference type="RefSeq" id="WP_394820469.1">
    <property type="nucleotide sequence ID" value="NZ_CP089984.1"/>
</dbReference>
<dbReference type="PANTHER" id="PTHR30348:SF4">
    <property type="entry name" value="DUF72 DOMAIN-CONTAINING PROTEIN"/>
    <property type="match status" value="1"/>
</dbReference>
<organism evidence="1 2">
    <name type="scientific">Pendulispora albinea</name>
    <dbReference type="NCBI Taxonomy" id="2741071"/>
    <lineage>
        <taxon>Bacteria</taxon>
        <taxon>Pseudomonadati</taxon>
        <taxon>Myxococcota</taxon>
        <taxon>Myxococcia</taxon>
        <taxon>Myxococcales</taxon>
        <taxon>Sorangiineae</taxon>
        <taxon>Pendulisporaceae</taxon>
        <taxon>Pendulispora</taxon>
    </lineage>
</organism>
<reference evidence="1 2" key="1">
    <citation type="submission" date="2021-12" db="EMBL/GenBank/DDBJ databases">
        <title>Discovery of the Pendulisporaceae a myxobacterial family with distinct sporulation behavior and unique specialized metabolism.</title>
        <authorList>
            <person name="Garcia R."/>
            <person name="Popoff A."/>
            <person name="Bader C.D."/>
            <person name="Loehr J."/>
            <person name="Walesch S."/>
            <person name="Walt C."/>
            <person name="Boldt J."/>
            <person name="Bunk B."/>
            <person name="Haeckl F.J.F.P.J."/>
            <person name="Gunesch A.P."/>
            <person name="Birkelbach J."/>
            <person name="Nuebel U."/>
            <person name="Pietschmann T."/>
            <person name="Bach T."/>
            <person name="Mueller R."/>
        </authorList>
    </citation>
    <scope>NUCLEOTIDE SEQUENCE [LARGE SCALE GENOMIC DNA]</scope>
    <source>
        <strain evidence="1 2">MSr11954</strain>
    </source>
</reference>
<evidence type="ECO:0000313" key="1">
    <source>
        <dbReference type="EMBL" id="WXB10849.1"/>
    </source>
</evidence>
<dbReference type="Proteomes" id="UP001370348">
    <property type="component" value="Chromosome"/>
</dbReference>
<protein>
    <submittedName>
        <fullName evidence="1">DUF72 domain-containing protein</fullName>
    </submittedName>
</protein>
<dbReference type="SUPFAM" id="SSF117396">
    <property type="entry name" value="TM1631-like"/>
    <property type="match status" value="1"/>
</dbReference>
<dbReference type="PANTHER" id="PTHR30348">
    <property type="entry name" value="UNCHARACTERIZED PROTEIN YECE"/>
    <property type="match status" value="1"/>
</dbReference>